<comment type="caution">
    <text evidence="20">The sequence shown here is derived from an EMBL/GenBank/DDBJ whole genome shotgun (WGS) entry which is preliminary data.</text>
</comment>
<dbReference type="Proteomes" id="UP000033930">
    <property type="component" value="Unassembled WGS sequence"/>
</dbReference>
<feature type="binding site" evidence="17">
    <location>
        <position position="6"/>
    </location>
    <ligand>
        <name>ATP</name>
        <dbReference type="ChEBI" id="CHEBI:30616"/>
    </ligand>
</feature>
<evidence type="ECO:0000256" key="16">
    <source>
        <dbReference type="PIRSR" id="PIRSR600829-2"/>
    </source>
</evidence>
<comment type="subcellular location">
    <subcellularLocation>
        <location evidence="1">Cell membrane</location>
        <topology evidence="1">Multi-pass membrane protein</topology>
    </subcellularLocation>
</comment>
<evidence type="ECO:0000256" key="10">
    <source>
        <dbReference type="ARBA" id="ARBA00022989"/>
    </source>
</evidence>
<feature type="transmembrane region" description="Helical" evidence="19">
    <location>
        <begin position="53"/>
        <end position="72"/>
    </location>
</feature>
<evidence type="ECO:0000256" key="8">
    <source>
        <dbReference type="ARBA" id="ARBA00022777"/>
    </source>
</evidence>
<evidence type="ECO:0000313" key="20">
    <source>
        <dbReference type="EMBL" id="KKR99113.1"/>
    </source>
</evidence>
<keyword evidence="7 17" id="KW-0547">Nucleotide-binding</keyword>
<evidence type="ECO:0000256" key="14">
    <source>
        <dbReference type="ARBA" id="ARBA00023264"/>
    </source>
</evidence>
<dbReference type="GO" id="GO:0008654">
    <property type="term" value="P:phospholipid biosynthetic process"/>
    <property type="evidence" value="ECO:0007669"/>
    <property type="project" value="UniProtKB-KW"/>
</dbReference>
<evidence type="ECO:0000256" key="19">
    <source>
        <dbReference type="SAM" id="Phobius"/>
    </source>
</evidence>
<evidence type="ECO:0000256" key="7">
    <source>
        <dbReference type="ARBA" id="ARBA00022741"/>
    </source>
</evidence>
<dbReference type="Gene3D" id="1.10.287.3610">
    <property type="match status" value="1"/>
</dbReference>
<evidence type="ECO:0000256" key="6">
    <source>
        <dbReference type="ARBA" id="ARBA00022692"/>
    </source>
</evidence>
<dbReference type="PANTHER" id="PTHR34299">
    <property type="entry name" value="DIACYLGLYCEROL KINASE"/>
    <property type="match status" value="1"/>
</dbReference>
<feature type="active site" description="Proton acceptor" evidence="15">
    <location>
        <position position="66"/>
    </location>
</feature>
<gene>
    <name evidence="20" type="ORF">UU50_C0010G0008</name>
</gene>
<evidence type="ECO:0000256" key="3">
    <source>
        <dbReference type="ARBA" id="ARBA00022475"/>
    </source>
</evidence>
<feature type="transmembrane region" description="Helical" evidence="19">
    <location>
        <begin position="93"/>
        <end position="117"/>
    </location>
</feature>
<dbReference type="InterPro" id="IPR036945">
    <property type="entry name" value="DAGK_sf"/>
</dbReference>
<keyword evidence="4" id="KW-0444">Lipid biosynthesis</keyword>
<keyword evidence="18" id="KW-0479">Metal-binding</keyword>
<name>A0A0G0VE20_9BACT</name>
<evidence type="ECO:0000256" key="4">
    <source>
        <dbReference type="ARBA" id="ARBA00022516"/>
    </source>
</evidence>
<keyword evidence="11" id="KW-0443">Lipid metabolism</keyword>
<dbReference type="AlphaFoldDB" id="A0A0G0VE20"/>
<feature type="binding site" evidence="16">
    <location>
        <position position="66"/>
    </location>
    <ligand>
        <name>substrate</name>
    </ligand>
</feature>
<keyword evidence="9 17" id="KW-0067">ATP-binding</keyword>
<reference evidence="20 21" key="1">
    <citation type="journal article" date="2015" name="Nature">
        <title>rRNA introns, odd ribosomes, and small enigmatic genomes across a large radiation of phyla.</title>
        <authorList>
            <person name="Brown C.T."/>
            <person name="Hug L.A."/>
            <person name="Thomas B.C."/>
            <person name="Sharon I."/>
            <person name="Castelle C.J."/>
            <person name="Singh A."/>
            <person name="Wilkins M.J."/>
            <person name="Williams K.H."/>
            <person name="Banfield J.F."/>
        </authorList>
    </citation>
    <scope>NUCLEOTIDE SEQUENCE [LARGE SCALE GENOMIC DNA]</scope>
</reference>
<feature type="transmembrane region" description="Helical" evidence="19">
    <location>
        <begin position="28"/>
        <end position="47"/>
    </location>
</feature>
<evidence type="ECO:0000256" key="17">
    <source>
        <dbReference type="PIRSR" id="PIRSR600829-3"/>
    </source>
</evidence>
<dbReference type="InterPro" id="IPR033717">
    <property type="entry name" value="UDPK"/>
</dbReference>
<evidence type="ECO:0000256" key="5">
    <source>
        <dbReference type="ARBA" id="ARBA00022679"/>
    </source>
</evidence>
<protein>
    <submittedName>
        <fullName evidence="20">Seg</fullName>
    </submittedName>
</protein>
<keyword evidence="10 19" id="KW-1133">Transmembrane helix</keyword>
<evidence type="ECO:0000313" key="21">
    <source>
        <dbReference type="Proteomes" id="UP000033930"/>
    </source>
</evidence>
<organism evidence="20 21">
    <name type="scientific">Candidatus Uhrbacteria bacterium GW2011_GWC1_41_20</name>
    <dbReference type="NCBI Taxonomy" id="1618983"/>
    <lineage>
        <taxon>Bacteria</taxon>
        <taxon>Candidatus Uhriibacteriota</taxon>
    </lineage>
</organism>
<comment type="similarity">
    <text evidence="2">Belongs to the bacterial diacylglycerol kinase family.</text>
</comment>
<sequence length="128" mass="14444">MISPKRFCKSLKFAFRGIGQVIKREHSFRIQILAAIVVLAIIFIFPLEVWEQIVLILLIGAVLVLEVINSIFERLSDGLKPRLNELVKDVKDMMAGAVLITALVAAIIASMILWPYLATYLQEFGLFQ</sequence>
<feature type="binding site" evidence="17">
    <location>
        <position position="73"/>
    </location>
    <ligand>
        <name>ATP</name>
        <dbReference type="ChEBI" id="CHEBI:30616"/>
    </ligand>
</feature>
<dbReference type="GO" id="GO:0046872">
    <property type="term" value="F:metal ion binding"/>
    <property type="evidence" value="ECO:0007669"/>
    <property type="project" value="UniProtKB-KW"/>
</dbReference>
<feature type="binding site" evidence="18">
    <location>
        <position position="25"/>
    </location>
    <ligand>
        <name>a divalent metal cation</name>
        <dbReference type="ChEBI" id="CHEBI:60240"/>
    </ligand>
</feature>
<dbReference type="PANTHER" id="PTHR34299:SF1">
    <property type="entry name" value="DIACYLGLYCEROL KINASE"/>
    <property type="match status" value="1"/>
</dbReference>
<dbReference type="InterPro" id="IPR000829">
    <property type="entry name" value="DAGK"/>
</dbReference>
<keyword evidence="6 19" id="KW-0812">Transmembrane</keyword>
<evidence type="ECO:0000256" key="15">
    <source>
        <dbReference type="PIRSR" id="PIRSR600829-1"/>
    </source>
</evidence>
<keyword evidence="12 19" id="KW-0472">Membrane</keyword>
<dbReference type="GO" id="GO:0016301">
    <property type="term" value="F:kinase activity"/>
    <property type="evidence" value="ECO:0007669"/>
    <property type="project" value="UniProtKB-KW"/>
</dbReference>
<keyword evidence="14" id="KW-1208">Phospholipid metabolism</keyword>
<proteinExistence type="inferred from homology"/>
<evidence type="ECO:0000256" key="2">
    <source>
        <dbReference type="ARBA" id="ARBA00005967"/>
    </source>
</evidence>
<evidence type="ECO:0000256" key="13">
    <source>
        <dbReference type="ARBA" id="ARBA00023209"/>
    </source>
</evidence>
<keyword evidence="5" id="KW-0808">Transferase</keyword>
<comment type="cofactor">
    <cofactor evidence="18">
        <name>Mg(2+)</name>
        <dbReference type="ChEBI" id="CHEBI:18420"/>
    </cofactor>
    <text evidence="18">Mn(2+), Zn(2+), Cd(2+) and Co(2+) support activity to lesser extents.</text>
</comment>
<evidence type="ECO:0000256" key="12">
    <source>
        <dbReference type="ARBA" id="ARBA00023136"/>
    </source>
</evidence>
<keyword evidence="13" id="KW-0594">Phospholipid biosynthesis</keyword>
<dbReference type="Pfam" id="PF01219">
    <property type="entry name" value="DAGK_prokar"/>
    <property type="match status" value="1"/>
</dbReference>
<keyword evidence="18" id="KW-0460">Magnesium</keyword>
<evidence type="ECO:0000256" key="18">
    <source>
        <dbReference type="PIRSR" id="PIRSR600829-4"/>
    </source>
</evidence>
<feature type="binding site" evidence="18">
    <location>
        <position position="73"/>
    </location>
    <ligand>
        <name>a divalent metal cation</name>
        <dbReference type="ChEBI" id="CHEBI:60240"/>
    </ligand>
</feature>
<dbReference type="EMBL" id="LCAW01000010">
    <property type="protein sequence ID" value="KKR99113.1"/>
    <property type="molecule type" value="Genomic_DNA"/>
</dbReference>
<feature type="binding site" evidence="17">
    <location>
        <position position="25"/>
    </location>
    <ligand>
        <name>ATP</name>
        <dbReference type="ChEBI" id="CHEBI:30616"/>
    </ligand>
</feature>
<accession>A0A0G0VE20</accession>
<evidence type="ECO:0000256" key="1">
    <source>
        <dbReference type="ARBA" id="ARBA00004651"/>
    </source>
</evidence>
<evidence type="ECO:0000256" key="11">
    <source>
        <dbReference type="ARBA" id="ARBA00023098"/>
    </source>
</evidence>
<dbReference type="CDD" id="cd14265">
    <property type="entry name" value="UDPK_IM_like"/>
    <property type="match status" value="1"/>
</dbReference>
<dbReference type="GO" id="GO:0005886">
    <property type="term" value="C:plasma membrane"/>
    <property type="evidence" value="ECO:0007669"/>
    <property type="project" value="UniProtKB-SubCell"/>
</dbReference>
<keyword evidence="8" id="KW-0418">Kinase</keyword>
<evidence type="ECO:0000256" key="9">
    <source>
        <dbReference type="ARBA" id="ARBA00022840"/>
    </source>
</evidence>
<keyword evidence="3" id="KW-1003">Cell membrane</keyword>
<feature type="binding site" evidence="17">
    <location>
        <begin position="91"/>
        <end position="92"/>
    </location>
    <ligand>
        <name>ATP</name>
        <dbReference type="ChEBI" id="CHEBI:30616"/>
    </ligand>
</feature>
<feature type="binding site" evidence="16">
    <location>
        <position position="6"/>
    </location>
    <ligand>
        <name>substrate</name>
    </ligand>
</feature>
<dbReference type="GO" id="GO:0005524">
    <property type="term" value="F:ATP binding"/>
    <property type="evidence" value="ECO:0007669"/>
    <property type="project" value="UniProtKB-KW"/>
</dbReference>